<dbReference type="EMBL" id="GBXM01023426">
    <property type="protein sequence ID" value="JAH85151.1"/>
    <property type="molecule type" value="Transcribed_RNA"/>
</dbReference>
<protein>
    <submittedName>
        <fullName evidence="1">Uncharacterized protein</fullName>
    </submittedName>
</protein>
<sequence>MTSQDLPSTTACTAHGTLLI</sequence>
<reference evidence="1" key="1">
    <citation type="submission" date="2014-11" db="EMBL/GenBank/DDBJ databases">
        <authorList>
            <person name="Amaro Gonzalez C."/>
        </authorList>
    </citation>
    <scope>NUCLEOTIDE SEQUENCE</scope>
</reference>
<name>A0A0E9W4A7_ANGAN</name>
<dbReference type="AlphaFoldDB" id="A0A0E9W4A7"/>
<evidence type="ECO:0000313" key="1">
    <source>
        <dbReference type="EMBL" id="JAH85151.1"/>
    </source>
</evidence>
<proteinExistence type="predicted"/>
<accession>A0A0E9W4A7</accession>
<organism evidence="1">
    <name type="scientific">Anguilla anguilla</name>
    <name type="common">European freshwater eel</name>
    <name type="synonym">Muraena anguilla</name>
    <dbReference type="NCBI Taxonomy" id="7936"/>
    <lineage>
        <taxon>Eukaryota</taxon>
        <taxon>Metazoa</taxon>
        <taxon>Chordata</taxon>
        <taxon>Craniata</taxon>
        <taxon>Vertebrata</taxon>
        <taxon>Euteleostomi</taxon>
        <taxon>Actinopterygii</taxon>
        <taxon>Neopterygii</taxon>
        <taxon>Teleostei</taxon>
        <taxon>Anguilliformes</taxon>
        <taxon>Anguillidae</taxon>
        <taxon>Anguilla</taxon>
    </lineage>
</organism>
<reference evidence="1" key="2">
    <citation type="journal article" date="2015" name="Fish Shellfish Immunol.">
        <title>Early steps in the European eel (Anguilla anguilla)-Vibrio vulnificus interaction in the gills: Role of the RtxA13 toxin.</title>
        <authorList>
            <person name="Callol A."/>
            <person name="Pajuelo D."/>
            <person name="Ebbesson L."/>
            <person name="Teles M."/>
            <person name="MacKenzie S."/>
            <person name="Amaro C."/>
        </authorList>
    </citation>
    <scope>NUCLEOTIDE SEQUENCE</scope>
</reference>